<dbReference type="OrthoDB" id="5444681at2"/>
<reference evidence="2" key="1">
    <citation type="submission" date="2018-02" db="EMBL/GenBank/DDBJ databases">
        <title>Glaesserella australis sp. nov., isolated from the lungs of pigs.</title>
        <authorList>
            <person name="Turni C."/>
            <person name="Christensen H."/>
        </authorList>
    </citation>
    <scope>NUCLEOTIDE SEQUENCE [LARGE SCALE GENOMIC DNA]</scope>
    <source>
        <strain evidence="2">HS4635</strain>
    </source>
</reference>
<gene>
    <name evidence="1" type="ORF">C5N92_09125</name>
</gene>
<dbReference type="AlphaFoldDB" id="A0A328BZR5"/>
<name>A0A328BZR5_9PAST</name>
<accession>A0A328BZR5</accession>
<dbReference type="InterPro" id="IPR010352">
    <property type="entry name" value="DUF945"/>
</dbReference>
<keyword evidence="2" id="KW-1185">Reference proteome</keyword>
<dbReference type="RefSeq" id="WP_111750546.1">
    <property type="nucleotide sequence ID" value="NZ_PTPX01000017.1"/>
</dbReference>
<evidence type="ECO:0000313" key="1">
    <source>
        <dbReference type="EMBL" id="RAL18370.1"/>
    </source>
</evidence>
<evidence type="ECO:0000313" key="2">
    <source>
        <dbReference type="Proteomes" id="UP000248689"/>
    </source>
</evidence>
<dbReference type="Proteomes" id="UP000248689">
    <property type="component" value="Unassembled WGS sequence"/>
</dbReference>
<protein>
    <submittedName>
        <fullName evidence="1">DUF945 domain-containing protein</fullName>
    </submittedName>
</protein>
<comment type="caution">
    <text evidence="1">The sequence shown here is derived from an EMBL/GenBank/DDBJ whole genome shotgun (WGS) entry which is preliminary data.</text>
</comment>
<sequence length="470" mass="51916">MKLTKIAGIVVAVLGVTAVGGSWYTGQQVEAKYQDLIQLGNNSLKQLAAYGITAEIKDVQFQRHFFSSDVKYTLETQVDGQTYAFKGDDKLFHGPLPLNRLTKGNLSPVLASIESKIQLPENLKVYFEQQALLGKGQSDISYSGASTAEFNINPIRLTDGSLAISKSNYIYEYDPATKKAEAEVKAENVKFVDSEKIETEIQGLRYQFDTVSDKQYPLLTLGKYSVDMTSLKISDNEAAPFTMLFNHLTSTGKSTLEKDRVISSGDAKAEIEMQVDNNKVKLGQFKMDVLVDMDAQGMNDLTPYLSSPEKFESAEAGNVVQSIMMKSPKIEIKDLSFENGKGKNNLSLLLNLDKFDVNQMGSFDSILKIFRASYLDTKLNIASIEEFSSQVTQLEGVSKEEADQQAKLTVEELINQAKASTLAEVDNENIKMKLTIDQGKVNLNGRDVPKEEVEGALFILMLGLGSMGMQ</sequence>
<dbReference type="EMBL" id="PTPX01000017">
    <property type="protein sequence ID" value="RAL18370.1"/>
    <property type="molecule type" value="Genomic_DNA"/>
</dbReference>
<proteinExistence type="predicted"/>
<organism evidence="1 2">
    <name type="scientific">Glaesserella australis</name>
    <dbReference type="NCBI Taxonomy" id="2094024"/>
    <lineage>
        <taxon>Bacteria</taxon>
        <taxon>Pseudomonadati</taxon>
        <taxon>Pseudomonadota</taxon>
        <taxon>Gammaproteobacteria</taxon>
        <taxon>Pasteurellales</taxon>
        <taxon>Pasteurellaceae</taxon>
        <taxon>Glaesserella</taxon>
    </lineage>
</organism>
<dbReference type="Pfam" id="PF06097">
    <property type="entry name" value="DUF945"/>
    <property type="match status" value="1"/>
</dbReference>